<accession>A0ABW8SEC6</accession>
<dbReference type="PANTHER" id="PTHR33744:SF1">
    <property type="entry name" value="DNA-BINDING TRANSCRIPTIONAL ACTIVATOR ADER"/>
    <property type="match status" value="1"/>
</dbReference>
<proteinExistence type="inferred from homology"/>
<organism evidence="3 4">
    <name type="scientific">Candidatus Clostridium eludens</name>
    <dbReference type="NCBI Taxonomy" id="3381663"/>
    <lineage>
        <taxon>Bacteria</taxon>
        <taxon>Bacillati</taxon>
        <taxon>Bacillota</taxon>
        <taxon>Clostridia</taxon>
        <taxon>Eubacteriales</taxon>
        <taxon>Clostridiaceae</taxon>
        <taxon>Clostridium</taxon>
    </lineage>
</organism>
<evidence type="ECO:0000313" key="3">
    <source>
        <dbReference type="EMBL" id="MFL0194374.1"/>
    </source>
</evidence>
<dbReference type="InterPro" id="IPR025736">
    <property type="entry name" value="PucR_C-HTH_dom"/>
</dbReference>
<dbReference type="InterPro" id="IPR012914">
    <property type="entry name" value="PucR_dom"/>
</dbReference>
<feature type="domain" description="GGDEF" evidence="2">
    <location>
        <begin position="167"/>
        <end position="299"/>
    </location>
</feature>
<gene>
    <name evidence="3" type="ORF">ACJDU8_02105</name>
</gene>
<dbReference type="InterPro" id="IPR000160">
    <property type="entry name" value="GGDEF_dom"/>
</dbReference>
<dbReference type="PROSITE" id="PS50887">
    <property type="entry name" value="GGDEF"/>
    <property type="match status" value="1"/>
</dbReference>
<comment type="caution">
    <text evidence="3">The sequence shown here is derived from an EMBL/GenBank/DDBJ whole genome shotgun (WGS) entry which is preliminary data.</text>
</comment>
<protein>
    <submittedName>
        <fullName evidence="3">PucR family transcriptional regulator</fullName>
    </submittedName>
</protein>
<dbReference type="InterPro" id="IPR041522">
    <property type="entry name" value="CdaR_GGDEF"/>
</dbReference>
<dbReference type="InterPro" id="IPR042070">
    <property type="entry name" value="PucR_C-HTH_sf"/>
</dbReference>
<comment type="similarity">
    <text evidence="1">Belongs to the CdaR family.</text>
</comment>
<evidence type="ECO:0000259" key="2">
    <source>
        <dbReference type="PROSITE" id="PS50887"/>
    </source>
</evidence>
<dbReference type="Pfam" id="PF07905">
    <property type="entry name" value="PucR"/>
    <property type="match status" value="1"/>
</dbReference>
<evidence type="ECO:0000313" key="4">
    <source>
        <dbReference type="Proteomes" id="UP001623660"/>
    </source>
</evidence>
<dbReference type="InterPro" id="IPR051448">
    <property type="entry name" value="CdaR-like_regulators"/>
</dbReference>
<keyword evidence="4" id="KW-1185">Reference proteome</keyword>
<dbReference type="PANTHER" id="PTHR33744">
    <property type="entry name" value="CARBOHYDRATE DIACID REGULATOR"/>
    <property type="match status" value="1"/>
</dbReference>
<dbReference type="Pfam" id="PF13556">
    <property type="entry name" value="HTH_30"/>
    <property type="match status" value="1"/>
</dbReference>
<sequence>MTINCENIRTLPYANKLKIVAGKKGMERSIKWVHFMENPGYIRWLKGGELILITGILIKDNEDTLYKLIQDLNSKNIAGLVINVGPYISSTPKKIIELADLLNFPIFELPFQVRLIDISQSICKAIFMDKMEQESMNSFMRSVIFGDSNYDQDEVNKAKFYKYNPNKTYCSMVISMDNFVNIVKHEGIWNEDMEFRTRQQLEQIIINIMHKLNKKYISITEDTFVIVMFPVEDDEKDKINLIAEEILDNVNLKIKGLKISIGIGSCWKQLKDLRGSVDKAQNALKVLKVSKNKICNYKDIGMYRLLFQMDKEDEMKELCEEILGELIRYDNKNSTSLVETLEVYMDENCNLVQAADELFIHKNTLKYRIKRIEEISNCDLRNIDHLFSFNIAFKIRKFLACIK</sequence>
<dbReference type="RefSeq" id="WP_406790495.1">
    <property type="nucleotide sequence ID" value="NZ_JBJHZX010000002.1"/>
</dbReference>
<evidence type="ECO:0000256" key="1">
    <source>
        <dbReference type="ARBA" id="ARBA00006754"/>
    </source>
</evidence>
<reference evidence="3 4" key="1">
    <citation type="submission" date="2024-11" db="EMBL/GenBank/DDBJ databases">
        <authorList>
            <person name="Heng Y.C."/>
            <person name="Lim A.C.H."/>
            <person name="Lee J.K.Y."/>
            <person name="Kittelmann S."/>
        </authorList>
    </citation>
    <scope>NUCLEOTIDE SEQUENCE [LARGE SCALE GENOMIC DNA]</scope>
    <source>
        <strain evidence="3 4">WILCCON 0269</strain>
    </source>
</reference>
<dbReference type="EMBL" id="JBJHZX010000002">
    <property type="protein sequence ID" value="MFL0194374.1"/>
    <property type="molecule type" value="Genomic_DNA"/>
</dbReference>
<dbReference type="Proteomes" id="UP001623660">
    <property type="component" value="Unassembled WGS sequence"/>
</dbReference>
<dbReference type="Pfam" id="PF17853">
    <property type="entry name" value="GGDEF_2"/>
    <property type="match status" value="1"/>
</dbReference>
<dbReference type="Gene3D" id="1.10.10.2840">
    <property type="entry name" value="PucR C-terminal helix-turn-helix domain"/>
    <property type="match status" value="1"/>
</dbReference>
<name>A0ABW8SEC6_9CLOT</name>